<dbReference type="AlphaFoldDB" id="A0A8T3AR25"/>
<protein>
    <submittedName>
        <fullName evidence="1">Uncharacterized protein</fullName>
    </submittedName>
</protein>
<dbReference type="EMBL" id="JAGYWB010000014">
    <property type="protein sequence ID" value="KAI0498551.1"/>
    <property type="molecule type" value="Genomic_DNA"/>
</dbReference>
<reference evidence="1" key="1">
    <citation type="journal article" date="2022" name="Front. Genet.">
        <title>Chromosome-Scale Assembly of the Dendrobium nobile Genome Provides Insights Into the Molecular Mechanism of the Biosynthesis of the Medicinal Active Ingredient of Dendrobium.</title>
        <authorList>
            <person name="Xu Q."/>
            <person name="Niu S.-C."/>
            <person name="Li K.-L."/>
            <person name="Zheng P.-J."/>
            <person name="Zhang X.-J."/>
            <person name="Jia Y."/>
            <person name="Liu Y."/>
            <person name="Niu Y.-X."/>
            <person name="Yu L.-H."/>
            <person name="Chen D.-F."/>
            <person name="Zhang G.-Q."/>
        </authorList>
    </citation>
    <scope>NUCLEOTIDE SEQUENCE</scope>
    <source>
        <tissue evidence="1">Leaf</tissue>
    </source>
</reference>
<comment type="caution">
    <text evidence="1">The sequence shown here is derived from an EMBL/GenBank/DDBJ whole genome shotgun (WGS) entry which is preliminary data.</text>
</comment>
<keyword evidence="2" id="KW-1185">Reference proteome</keyword>
<name>A0A8T3AR25_DENNO</name>
<evidence type="ECO:0000313" key="2">
    <source>
        <dbReference type="Proteomes" id="UP000829196"/>
    </source>
</evidence>
<dbReference type="Proteomes" id="UP000829196">
    <property type="component" value="Unassembled WGS sequence"/>
</dbReference>
<organism evidence="1 2">
    <name type="scientific">Dendrobium nobile</name>
    <name type="common">Orchid</name>
    <dbReference type="NCBI Taxonomy" id="94219"/>
    <lineage>
        <taxon>Eukaryota</taxon>
        <taxon>Viridiplantae</taxon>
        <taxon>Streptophyta</taxon>
        <taxon>Embryophyta</taxon>
        <taxon>Tracheophyta</taxon>
        <taxon>Spermatophyta</taxon>
        <taxon>Magnoliopsida</taxon>
        <taxon>Liliopsida</taxon>
        <taxon>Asparagales</taxon>
        <taxon>Orchidaceae</taxon>
        <taxon>Epidendroideae</taxon>
        <taxon>Malaxideae</taxon>
        <taxon>Dendrobiinae</taxon>
        <taxon>Dendrobium</taxon>
    </lineage>
</organism>
<sequence length="66" mass="7249">MSEKKTLDARTNIEDKRIGDGKGSKTKISHFGGNCRRGRQILLTIVADLPTSFGENNGLCLLVNEM</sequence>
<accession>A0A8T3AR25</accession>
<evidence type="ECO:0000313" key="1">
    <source>
        <dbReference type="EMBL" id="KAI0498551.1"/>
    </source>
</evidence>
<gene>
    <name evidence="1" type="ORF">KFK09_019439</name>
</gene>
<proteinExistence type="predicted"/>